<dbReference type="Gene3D" id="3.40.850.10">
    <property type="entry name" value="Kinesin motor domain"/>
    <property type="match status" value="1"/>
</dbReference>
<reference evidence="7 8" key="1">
    <citation type="submission" date="2013-11" db="EMBL/GenBank/DDBJ databases">
        <title>Opisthorchis viverrini - life in the bile duct.</title>
        <authorList>
            <person name="Young N.D."/>
            <person name="Nagarajan N."/>
            <person name="Lin S.J."/>
            <person name="Korhonen P.K."/>
            <person name="Jex A.R."/>
            <person name="Hall R.S."/>
            <person name="Safavi-Hemami H."/>
            <person name="Kaewkong W."/>
            <person name="Bertrand D."/>
            <person name="Gao S."/>
            <person name="Seet Q."/>
            <person name="Wongkham S."/>
            <person name="Teh B.T."/>
            <person name="Wongkham C."/>
            <person name="Intapan P.M."/>
            <person name="Maleewong W."/>
            <person name="Yang X."/>
            <person name="Hu M."/>
            <person name="Wang Z."/>
            <person name="Hofmann A."/>
            <person name="Sternberg P.W."/>
            <person name="Tan P."/>
            <person name="Wang J."/>
            <person name="Gasser R.B."/>
        </authorList>
    </citation>
    <scope>NUCLEOTIDE SEQUENCE [LARGE SCALE GENOMIC DNA]</scope>
</reference>
<dbReference type="InterPro" id="IPR027417">
    <property type="entry name" value="P-loop_NTPase"/>
</dbReference>
<evidence type="ECO:0000256" key="1">
    <source>
        <dbReference type="ARBA" id="ARBA00004245"/>
    </source>
</evidence>
<dbReference type="InterPro" id="IPR001752">
    <property type="entry name" value="Kinesin_motor_dom"/>
</dbReference>
<dbReference type="KEGG" id="ovi:T265_10075"/>
<feature type="binding site" evidence="5">
    <location>
        <begin position="637"/>
        <end position="644"/>
    </location>
    <ligand>
        <name>ATP</name>
        <dbReference type="ChEBI" id="CHEBI:30616"/>
    </ligand>
</feature>
<dbReference type="PANTHER" id="PTHR47972:SF65">
    <property type="entry name" value="KINESIN-LIKE PROTEIN"/>
    <property type="match status" value="1"/>
</dbReference>
<evidence type="ECO:0000256" key="2">
    <source>
        <dbReference type="ARBA" id="ARBA00022741"/>
    </source>
</evidence>
<dbReference type="Pfam" id="PF00225">
    <property type="entry name" value="Kinesin"/>
    <property type="match status" value="1"/>
</dbReference>
<evidence type="ECO:0000313" key="8">
    <source>
        <dbReference type="Proteomes" id="UP000054324"/>
    </source>
</evidence>
<evidence type="ECO:0000256" key="4">
    <source>
        <dbReference type="ARBA" id="ARBA00023212"/>
    </source>
</evidence>
<comment type="similarity">
    <text evidence="5">Belongs to the TRAFAC class myosin-kinesin ATPase superfamily. Kinesin family.</text>
</comment>
<sequence length="901" mass="102820">MPKETMVKGLQAANFRVLNPEQLHSGMILKSKNPNMTSDSCTADHASNVIETDNSDKLTRKPPTAFVHSDDWSLYLRVCCQLRQIRSNYGCTELEAQKLIRTGRRRSQACILRLIFAFNHLYSEYSRVVFTLNNLQNQDHCLLNTALSRSYSGLSTSHTVQDSTNHGDTNVCKNNPVFKGQDSKLQDVLEKDRAFYPEQHEEQRSGTVVPVTHSLTAVNTTSTSLPTNYSLMSHTVQEFTETPLQSTQSGLSQTSTPACFQWCRKHSGKRRPLMSRNRSYEALKVSRAIETSKNFSNKHRPSELDSYDYFDQIKRRPTNKSLDIFQVASHQWRIEHRTQLSSKNTGSQTQHVSNKRTEFIRLPIALELILPRMQKQIETVMISCQHVYDPLEVASELRQMNYDTEACIAYFHKTRPLRDIIHEFLSDKDPFDRNAQHIRSSRQPKTEQTIPSSLQTFLLGIQSCVVELKQAKQDVSHKLCRLRAFVYDTTASVERALKEKLVNYLFEAQKFDKIIPLRNGDLALSELSKLVQENQSLKQTLQIEEDRRKNMFNMMQEYFGNVRVYCRCRGIPKAKSCLEVHSLDTVVLMTGSDAAAEQYKFDRVFDTNASQTEVYKELSPFVSSFLDGYNVCFLTYGSEASGKTYTLLGGPDYKPSTEGIAQRALRTVLSEKTTRRSEWEYQLLVSVVEVYNDTLTDILTNENGIHLHIESGPDHMMDDIHRQLIEKDSDIDDLLALCRTRRRVGRTALNLCSSRSHLIIFAQLNARSRIHDTSLSSILALCDLAGFEDVIKADTLGDPILAKEAGYINRSLTALNRVFMSLRSQDPTTVSYRDSKLTYLLKPFFSSSGKCILIVTVRTDRVNLASTQSTLRFGRESRGVSLGRARRQLNLDKIMNELRST</sequence>
<keyword evidence="8" id="KW-1185">Reference proteome</keyword>
<dbReference type="InterPro" id="IPR027640">
    <property type="entry name" value="Kinesin-like_fam"/>
</dbReference>
<evidence type="ECO:0000256" key="3">
    <source>
        <dbReference type="ARBA" id="ARBA00022840"/>
    </source>
</evidence>
<dbReference type="SMART" id="SM00129">
    <property type="entry name" value="KISc"/>
    <property type="match status" value="1"/>
</dbReference>
<organism evidence="7 8">
    <name type="scientific">Opisthorchis viverrini</name>
    <name type="common">Southeast Asian liver fluke</name>
    <dbReference type="NCBI Taxonomy" id="6198"/>
    <lineage>
        <taxon>Eukaryota</taxon>
        <taxon>Metazoa</taxon>
        <taxon>Spiralia</taxon>
        <taxon>Lophotrochozoa</taxon>
        <taxon>Platyhelminthes</taxon>
        <taxon>Trematoda</taxon>
        <taxon>Digenea</taxon>
        <taxon>Opisthorchiida</taxon>
        <taxon>Opisthorchiata</taxon>
        <taxon>Opisthorchiidae</taxon>
        <taxon>Opisthorchis</taxon>
    </lineage>
</organism>
<dbReference type="EMBL" id="KL596951">
    <property type="protein sequence ID" value="KER21656.1"/>
    <property type="molecule type" value="Genomic_DNA"/>
</dbReference>
<dbReference type="PANTHER" id="PTHR47972">
    <property type="entry name" value="KINESIN-LIKE PROTEIN KLP-3"/>
    <property type="match status" value="1"/>
</dbReference>
<dbReference type="GO" id="GO:0003777">
    <property type="term" value="F:microtubule motor activity"/>
    <property type="evidence" value="ECO:0007669"/>
    <property type="project" value="InterPro"/>
</dbReference>
<dbReference type="GO" id="GO:0008017">
    <property type="term" value="F:microtubule binding"/>
    <property type="evidence" value="ECO:0007669"/>
    <property type="project" value="InterPro"/>
</dbReference>
<dbReference type="GO" id="GO:0015630">
    <property type="term" value="C:microtubule cytoskeleton"/>
    <property type="evidence" value="ECO:0007669"/>
    <property type="project" value="TreeGrafter"/>
</dbReference>
<keyword evidence="5" id="KW-0505">Motor protein</keyword>
<accession>A0A074Z3N1</accession>
<dbReference type="GeneID" id="20324243"/>
<dbReference type="GO" id="GO:0007018">
    <property type="term" value="P:microtubule-based movement"/>
    <property type="evidence" value="ECO:0007669"/>
    <property type="project" value="InterPro"/>
</dbReference>
<evidence type="ECO:0000313" key="7">
    <source>
        <dbReference type="EMBL" id="KER21656.1"/>
    </source>
</evidence>
<name>A0A074Z3N1_OPIVI</name>
<dbReference type="PROSITE" id="PS50067">
    <property type="entry name" value="KINESIN_MOTOR_2"/>
    <property type="match status" value="1"/>
</dbReference>
<proteinExistence type="inferred from homology"/>
<gene>
    <name evidence="7" type="ORF">T265_10075</name>
</gene>
<feature type="domain" description="Kinesin motor" evidence="6">
    <location>
        <begin position="561"/>
        <end position="880"/>
    </location>
</feature>
<dbReference type="CTD" id="20324243"/>
<dbReference type="GO" id="GO:0005524">
    <property type="term" value="F:ATP binding"/>
    <property type="evidence" value="ECO:0007669"/>
    <property type="project" value="UniProtKB-UniRule"/>
</dbReference>
<dbReference type="SUPFAM" id="SSF52540">
    <property type="entry name" value="P-loop containing nucleoside triphosphate hydrolases"/>
    <property type="match status" value="1"/>
</dbReference>
<keyword evidence="2 5" id="KW-0547">Nucleotide-binding</keyword>
<dbReference type="PRINTS" id="PR00380">
    <property type="entry name" value="KINESINHEAVY"/>
</dbReference>
<protein>
    <recommendedName>
        <fullName evidence="6">Kinesin motor domain-containing protein</fullName>
    </recommendedName>
</protein>
<comment type="subcellular location">
    <subcellularLocation>
        <location evidence="1">Cytoplasm</location>
        <location evidence="1">Cytoskeleton</location>
    </subcellularLocation>
</comment>
<dbReference type="Proteomes" id="UP000054324">
    <property type="component" value="Unassembled WGS sequence"/>
</dbReference>
<dbReference type="RefSeq" id="XP_009174606.1">
    <property type="nucleotide sequence ID" value="XM_009176342.1"/>
</dbReference>
<keyword evidence="3 5" id="KW-0067">ATP-binding</keyword>
<dbReference type="AlphaFoldDB" id="A0A074Z3N1"/>
<evidence type="ECO:0000256" key="5">
    <source>
        <dbReference type="PROSITE-ProRule" id="PRU00283"/>
    </source>
</evidence>
<dbReference type="OrthoDB" id="3176171at2759"/>
<keyword evidence="4" id="KW-0963">Cytoplasm</keyword>
<dbReference type="InterPro" id="IPR036961">
    <property type="entry name" value="Kinesin_motor_dom_sf"/>
</dbReference>
<keyword evidence="4" id="KW-0206">Cytoskeleton</keyword>
<dbReference type="STRING" id="6198.A0A074Z3N1"/>
<evidence type="ECO:0000259" key="6">
    <source>
        <dbReference type="PROSITE" id="PS50067"/>
    </source>
</evidence>